<dbReference type="eggNOG" id="KOG2774">
    <property type="taxonomic scope" value="Eukaryota"/>
</dbReference>
<dbReference type="VEuPathDB" id="FungiDB:PYU1_G014511"/>
<dbReference type="AlphaFoldDB" id="K3XBE3"/>
<reference evidence="9" key="1">
    <citation type="journal article" date="2010" name="Genome Biol.">
        <title>Genome sequence of the necrotrophic plant pathogen Pythium ultimum reveals original pathogenicity mechanisms and effector repertoire.</title>
        <authorList>
            <person name="Levesque C.A."/>
            <person name="Brouwer H."/>
            <person name="Cano L."/>
            <person name="Hamilton J.P."/>
            <person name="Holt C."/>
            <person name="Huitema E."/>
            <person name="Raffaele S."/>
            <person name="Robideau G.P."/>
            <person name="Thines M."/>
            <person name="Win J."/>
            <person name="Zerillo M.M."/>
            <person name="Beakes G.W."/>
            <person name="Boore J.L."/>
            <person name="Busam D."/>
            <person name="Dumas B."/>
            <person name="Ferriera S."/>
            <person name="Fuerstenberg S.I."/>
            <person name="Gachon C.M."/>
            <person name="Gaulin E."/>
            <person name="Govers F."/>
            <person name="Grenville-Briggs L."/>
            <person name="Horner N."/>
            <person name="Hostetler J."/>
            <person name="Jiang R.H."/>
            <person name="Johnson J."/>
            <person name="Krajaejun T."/>
            <person name="Lin H."/>
            <person name="Meijer H.J."/>
            <person name="Moore B."/>
            <person name="Morris P."/>
            <person name="Phuntmart V."/>
            <person name="Puiu D."/>
            <person name="Shetty J."/>
            <person name="Stajich J.E."/>
            <person name="Tripathy S."/>
            <person name="Wawra S."/>
            <person name="van West P."/>
            <person name="Whitty B.R."/>
            <person name="Coutinho P.M."/>
            <person name="Henrissat B."/>
            <person name="Martin F."/>
            <person name="Thomas P.D."/>
            <person name="Tyler B.M."/>
            <person name="De Vries R.P."/>
            <person name="Kamoun S."/>
            <person name="Yandell M."/>
            <person name="Tisserat N."/>
            <person name="Buell C.R."/>
        </authorList>
    </citation>
    <scope>NUCLEOTIDE SEQUENCE</scope>
    <source>
        <strain evidence="9">DAOM:BR144</strain>
    </source>
</reference>
<evidence type="ECO:0000313" key="9">
    <source>
        <dbReference type="Proteomes" id="UP000019132"/>
    </source>
</evidence>
<dbReference type="GO" id="GO:0008743">
    <property type="term" value="F:L-threonine 3-dehydrogenase activity"/>
    <property type="evidence" value="ECO:0007669"/>
    <property type="project" value="UniProtKB-EC"/>
</dbReference>
<dbReference type="EMBL" id="GL376574">
    <property type="status" value="NOT_ANNOTATED_CDS"/>
    <property type="molecule type" value="Genomic_DNA"/>
</dbReference>
<dbReference type="OMA" id="HWHASPR"/>
<comment type="similarity">
    <text evidence="1">Belongs to the NAD(P)-dependent epimerase/dehydratase family.</text>
</comment>
<dbReference type="InterPro" id="IPR036291">
    <property type="entry name" value="NAD(P)-bd_dom_sf"/>
</dbReference>
<organism evidence="8 9">
    <name type="scientific">Globisporangium ultimum (strain ATCC 200006 / CBS 805.95 / DAOM BR144)</name>
    <name type="common">Pythium ultimum</name>
    <dbReference type="NCBI Taxonomy" id="431595"/>
    <lineage>
        <taxon>Eukaryota</taxon>
        <taxon>Sar</taxon>
        <taxon>Stramenopiles</taxon>
        <taxon>Oomycota</taxon>
        <taxon>Peronosporomycetes</taxon>
        <taxon>Pythiales</taxon>
        <taxon>Pythiaceae</taxon>
        <taxon>Globisporangium</taxon>
    </lineage>
</organism>
<dbReference type="PANTHER" id="PTHR42687">
    <property type="entry name" value="L-THREONINE 3-DEHYDROGENASE"/>
    <property type="match status" value="1"/>
</dbReference>
<evidence type="ECO:0000256" key="3">
    <source>
        <dbReference type="ARBA" id="ARBA00059023"/>
    </source>
</evidence>
<keyword evidence="9" id="KW-1185">Reference proteome</keyword>
<dbReference type="PANTHER" id="PTHR42687:SF1">
    <property type="entry name" value="L-THREONINE 3-DEHYDROGENASE, MITOCHONDRIAL"/>
    <property type="match status" value="1"/>
</dbReference>
<comment type="pathway">
    <text evidence="4">Amino-acid degradation; L-threonine degradation via oxydo-reductase pathway; glycine from L-threonine: step 1/2.</text>
</comment>
<evidence type="ECO:0000256" key="5">
    <source>
        <dbReference type="ARBA" id="ARBA00066604"/>
    </source>
</evidence>
<accession>K3XBE3</accession>
<protein>
    <recommendedName>
        <fullName evidence="6">L-threonine 3-dehydrogenase, mitochondrial</fullName>
        <ecNumber evidence="5">1.1.1.103</ecNumber>
    </recommendedName>
</protein>
<dbReference type="Proteomes" id="UP000019132">
    <property type="component" value="Unassembled WGS sequence"/>
</dbReference>
<dbReference type="GO" id="GO:0006567">
    <property type="term" value="P:L-threonine catabolic process"/>
    <property type="evidence" value="ECO:0007669"/>
    <property type="project" value="TreeGrafter"/>
</dbReference>
<sequence>MWTSPATRLAPRMRSTAMRGFASQSAPKNAAAAANAASSTANTNATTRAKSTYTGGFDVFNQGSRILITGGTGQIGMELVPYLRNIFGENSIVNSDIKSSGKKETGPFVYCDVQNKDSLARIVLENGIDTIVHMASLLSALGEKNPSLALKVNTRGIENVLDIAAQNKLRVFSPSTIAVFGPSTPKDETPDLTIMRPTTMYGITKVHLELLGEYYHNKFGVDFRSIRYPGIISSEAWPGGGTTDYAVEIFYDALKHGKYKCFLAPDARLPMMYMPDCLKATIALMQAPNEALTQRAYNVTAVSFTPAEIAASIKKIMPNFEITYEPDFRQQIAETWPRSIDDSIARRDWNWQHDYDLDAMVEDMLVKLDAKLKRVESEKKN</sequence>
<dbReference type="SUPFAM" id="SSF51735">
    <property type="entry name" value="NAD(P)-binding Rossmann-fold domains"/>
    <property type="match status" value="1"/>
</dbReference>
<proteinExistence type="inferred from homology"/>
<dbReference type="InParanoid" id="K3XBE3"/>
<evidence type="ECO:0000256" key="1">
    <source>
        <dbReference type="ARBA" id="ARBA00007637"/>
    </source>
</evidence>
<name>K3XBE3_GLOUD</name>
<dbReference type="FunFam" id="3.40.50.720:FF:000077">
    <property type="entry name" value="L-threonine 3-dehydrogenase, mitochondrial"/>
    <property type="match status" value="1"/>
</dbReference>
<evidence type="ECO:0000256" key="6">
    <source>
        <dbReference type="ARBA" id="ARBA00069940"/>
    </source>
</evidence>
<evidence type="ECO:0000256" key="4">
    <source>
        <dbReference type="ARBA" id="ARBA00060557"/>
    </source>
</evidence>
<comment type="function">
    <text evidence="3">Catalyzes the NAD(+)-dependent oxidation of L-threonine to 2-amino-3-ketobutyrate, mediating L-threonine catabolism.</text>
</comment>
<evidence type="ECO:0000256" key="2">
    <source>
        <dbReference type="ARBA" id="ARBA00050613"/>
    </source>
</evidence>
<dbReference type="InterPro" id="IPR051225">
    <property type="entry name" value="NAD(P)_epim/dehydratase"/>
</dbReference>
<comment type="catalytic activity">
    <reaction evidence="2">
        <text>L-threonine + NAD(+) = (2S)-2-amino-3-oxobutanoate + NADH + H(+)</text>
        <dbReference type="Rhea" id="RHEA:13161"/>
        <dbReference type="ChEBI" id="CHEBI:15378"/>
        <dbReference type="ChEBI" id="CHEBI:57540"/>
        <dbReference type="ChEBI" id="CHEBI:57926"/>
        <dbReference type="ChEBI" id="CHEBI:57945"/>
        <dbReference type="ChEBI" id="CHEBI:78948"/>
        <dbReference type="EC" id="1.1.1.103"/>
    </reaction>
</comment>
<reference evidence="9" key="2">
    <citation type="submission" date="2010-04" db="EMBL/GenBank/DDBJ databases">
        <authorList>
            <person name="Buell R."/>
            <person name="Hamilton J."/>
            <person name="Hostetler J."/>
        </authorList>
    </citation>
    <scope>NUCLEOTIDE SEQUENCE [LARGE SCALE GENOMIC DNA]</scope>
    <source>
        <strain evidence="9">DAOM:BR144</strain>
    </source>
</reference>
<dbReference type="Pfam" id="PF01370">
    <property type="entry name" value="Epimerase"/>
    <property type="match status" value="1"/>
</dbReference>
<feature type="domain" description="NAD-dependent epimerase/dehydratase" evidence="7">
    <location>
        <begin position="66"/>
        <end position="299"/>
    </location>
</feature>
<dbReference type="HOGENOM" id="CLU_007383_19_1_1"/>
<dbReference type="EnsemblProtists" id="PYU1_T014542">
    <property type="protein sequence ID" value="PYU1_T014542"/>
    <property type="gene ID" value="PYU1_G014511"/>
</dbReference>
<reference evidence="8" key="3">
    <citation type="submission" date="2015-02" db="UniProtKB">
        <authorList>
            <consortium name="EnsemblProtists"/>
        </authorList>
    </citation>
    <scope>IDENTIFICATION</scope>
    <source>
        <strain evidence="8">DAOM BR144</strain>
    </source>
</reference>
<dbReference type="Gene3D" id="3.40.50.720">
    <property type="entry name" value="NAD(P)-binding Rossmann-like Domain"/>
    <property type="match status" value="1"/>
</dbReference>
<dbReference type="InterPro" id="IPR001509">
    <property type="entry name" value="Epimerase_deHydtase"/>
</dbReference>
<dbReference type="CDD" id="cd05272">
    <property type="entry name" value="TDH_SDR_e"/>
    <property type="match status" value="1"/>
</dbReference>
<dbReference type="EC" id="1.1.1.103" evidence="5"/>
<dbReference type="STRING" id="431595.K3XBE3"/>
<evidence type="ECO:0000259" key="7">
    <source>
        <dbReference type="Pfam" id="PF01370"/>
    </source>
</evidence>
<evidence type="ECO:0000313" key="8">
    <source>
        <dbReference type="EnsemblProtists" id="PYU1_T014542"/>
    </source>
</evidence>